<dbReference type="NCBIfam" id="TIGR00005">
    <property type="entry name" value="rluA_subfam"/>
    <property type="match status" value="1"/>
</dbReference>
<name>A0A1H0CQR1_9BACT</name>
<comment type="pathway">
    <text evidence="7">Cofactor biosynthesis; coenzyme A biosynthesis; CoA from (R)-pantothenate: step 5/5.</text>
</comment>
<dbReference type="CDD" id="cd00165">
    <property type="entry name" value="S4"/>
    <property type="match status" value="1"/>
</dbReference>
<dbReference type="PROSITE" id="PS51219">
    <property type="entry name" value="DPCK"/>
    <property type="match status" value="1"/>
</dbReference>
<dbReference type="STRING" id="206665.SAMN04488516_103148"/>
<evidence type="ECO:0000256" key="10">
    <source>
        <dbReference type="PROSITE-ProRule" id="PRU00182"/>
    </source>
</evidence>
<dbReference type="InterPro" id="IPR006145">
    <property type="entry name" value="PsdUridine_synth_RsuA/RluA"/>
</dbReference>
<dbReference type="PANTHER" id="PTHR21600:SF44">
    <property type="entry name" value="RIBOSOMAL LARGE SUBUNIT PSEUDOURIDINE SYNTHASE D"/>
    <property type="match status" value="1"/>
</dbReference>
<keyword evidence="7" id="KW-0808">Transferase</keyword>
<dbReference type="PROSITE" id="PS50889">
    <property type="entry name" value="S4"/>
    <property type="match status" value="1"/>
</dbReference>
<dbReference type="AlphaFoldDB" id="A0A1H0CQR1"/>
<keyword evidence="7" id="KW-0963">Cytoplasm</keyword>
<feature type="domain" description="RNA-binding S4" evidence="11">
    <location>
        <begin position="21"/>
        <end position="83"/>
    </location>
</feature>
<dbReference type="GO" id="GO:0003723">
    <property type="term" value="F:RNA binding"/>
    <property type="evidence" value="ECO:0007669"/>
    <property type="project" value="UniProtKB-KW"/>
</dbReference>
<dbReference type="Pfam" id="PF00849">
    <property type="entry name" value="PseudoU_synth_2"/>
    <property type="match status" value="1"/>
</dbReference>
<dbReference type="InterPro" id="IPR020103">
    <property type="entry name" value="PsdUridine_synth_cat_dom_sf"/>
</dbReference>
<dbReference type="InterPro" id="IPR001977">
    <property type="entry name" value="Depp_CoAkinase"/>
</dbReference>
<comment type="similarity">
    <text evidence="2">Belongs to the pseudouridine synthase RluA family.</text>
</comment>
<comment type="function">
    <text evidence="7">Catalyzes the phosphorylation of the 3'-hydroxyl group of dephosphocoenzyme A to form coenzyme A.</text>
</comment>
<dbReference type="GO" id="GO:0120159">
    <property type="term" value="F:rRNA pseudouridine synthase activity"/>
    <property type="evidence" value="ECO:0007669"/>
    <property type="project" value="UniProtKB-ARBA"/>
</dbReference>
<dbReference type="InterPro" id="IPR006225">
    <property type="entry name" value="PsdUridine_synth_RluC/D"/>
</dbReference>
<dbReference type="GO" id="GO:0004140">
    <property type="term" value="F:dephospho-CoA kinase activity"/>
    <property type="evidence" value="ECO:0007669"/>
    <property type="project" value="UniProtKB-UniRule"/>
</dbReference>
<comment type="subcellular location">
    <subcellularLocation>
        <location evidence="7">Cytoplasm</location>
    </subcellularLocation>
</comment>
<keyword evidence="7" id="KW-0418">Kinase</keyword>
<evidence type="ECO:0000256" key="2">
    <source>
        <dbReference type="ARBA" id="ARBA00010876"/>
    </source>
</evidence>
<keyword evidence="6" id="KW-0413">Isomerase</keyword>
<evidence type="ECO:0000256" key="1">
    <source>
        <dbReference type="ARBA" id="ARBA00009018"/>
    </source>
</evidence>
<evidence type="ECO:0000313" key="13">
    <source>
        <dbReference type="Proteomes" id="UP000199602"/>
    </source>
</evidence>
<dbReference type="Gene3D" id="3.40.50.300">
    <property type="entry name" value="P-loop containing nucleotide triphosphate hydrolases"/>
    <property type="match status" value="1"/>
</dbReference>
<dbReference type="CDD" id="cd02022">
    <property type="entry name" value="DPCK"/>
    <property type="match status" value="1"/>
</dbReference>
<reference evidence="12 13" key="1">
    <citation type="submission" date="2016-10" db="EMBL/GenBank/DDBJ databases">
        <authorList>
            <person name="de Groot N.N."/>
        </authorList>
    </citation>
    <scope>NUCLEOTIDE SEQUENCE [LARGE SCALE GENOMIC DNA]</scope>
    <source>
        <strain evidence="12 13">DSM 15269</strain>
    </source>
</reference>
<dbReference type="Proteomes" id="UP000199602">
    <property type="component" value="Unassembled WGS sequence"/>
</dbReference>
<dbReference type="InterPro" id="IPR002942">
    <property type="entry name" value="S4_RNA-bd"/>
</dbReference>
<keyword evidence="13" id="KW-1185">Reference proteome</keyword>
<evidence type="ECO:0000256" key="9">
    <source>
        <dbReference type="PIRSR" id="PIRSR606225-1"/>
    </source>
</evidence>
<feature type="active site" evidence="9">
    <location>
        <position position="143"/>
    </location>
</feature>
<sequence length="533" mass="61898">MVDLESKRETFIFYYKGEKKQRIDIFLSKKLNIPRSKVKSLLDKQLCSVNNNFQIKPSYRLKINDKIVCALDIENKELISPQKGELSLVYHDRDFIVLDKPPGLTVHPAPSEKQPTLVHFLLYHFPSLKKIGGERPGIVHRLDKDTSGLLVVALNEQSRMYFSELFSARKVDKIYLALVRGKPQKEQGIIELPLGRDLKNRTRMAVRSKGGKPAKSAYQVIWTDGEYSLLKVKIFTGRTHQIRVHLTTIGCPILGDKTYGGEIIVKDYKTKILKKLVKRQMLHASFLNFSLTNKEIKTFQSKLPLDFKQVLYFLLQEPLKVILVGLPGSGKTELAKYLDKDFFSADKIVHTLYKKGKDGYFLLRQMLGDEILNFNEEIDRNKLWKCLKDNSYLRKEVEKIIHPLVFGRWQEYVRARNFLPFVVGDIPLYLESRFAKDENVVFVGVFRPEEERRRALLKRGWSEEKITQIESWQFSQEVKLRQCTFVVDNSGDLKLLQKKAAILKNMLVKLKASKVKNKIFLVEEKIKKIETGF</sequence>
<keyword evidence="10" id="KW-0694">RNA-binding</keyword>
<dbReference type="Gene3D" id="3.30.2350.10">
    <property type="entry name" value="Pseudouridine synthase"/>
    <property type="match status" value="1"/>
</dbReference>
<feature type="binding site" evidence="7">
    <location>
        <begin position="328"/>
        <end position="333"/>
    </location>
    <ligand>
        <name>ATP</name>
        <dbReference type="ChEBI" id="CHEBI:30616"/>
    </ligand>
</feature>
<evidence type="ECO:0000256" key="8">
    <source>
        <dbReference type="NCBIfam" id="TIGR00152"/>
    </source>
</evidence>
<dbReference type="SUPFAM" id="SSF55120">
    <property type="entry name" value="Pseudouridine synthase"/>
    <property type="match status" value="1"/>
</dbReference>
<dbReference type="GO" id="GO:0005737">
    <property type="term" value="C:cytoplasm"/>
    <property type="evidence" value="ECO:0007669"/>
    <property type="project" value="UniProtKB-SubCell"/>
</dbReference>
<evidence type="ECO:0000256" key="3">
    <source>
        <dbReference type="ARBA" id="ARBA00022741"/>
    </source>
</evidence>
<dbReference type="CDD" id="cd02869">
    <property type="entry name" value="PseudoU_synth_RluA_like"/>
    <property type="match status" value="1"/>
</dbReference>
<dbReference type="InterPro" id="IPR036986">
    <property type="entry name" value="S4_RNA-bd_sf"/>
</dbReference>
<comment type="catalytic activity">
    <reaction evidence="7">
        <text>3'-dephospho-CoA + ATP = ADP + CoA + H(+)</text>
        <dbReference type="Rhea" id="RHEA:18245"/>
        <dbReference type="ChEBI" id="CHEBI:15378"/>
        <dbReference type="ChEBI" id="CHEBI:30616"/>
        <dbReference type="ChEBI" id="CHEBI:57287"/>
        <dbReference type="ChEBI" id="CHEBI:57328"/>
        <dbReference type="ChEBI" id="CHEBI:456216"/>
        <dbReference type="EC" id="2.7.1.24"/>
    </reaction>
</comment>
<evidence type="ECO:0000313" key="12">
    <source>
        <dbReference type="EMBL" id="SDN60257.1"/>
    </source>
</evidence>
<evidence type="ECO:0000256" key="5">
    <source>
        <dbReference type="ARBA" id="ARBA00022993"/>
    </source>
</evidence>
<keyword evidence="4 7" id="KW-0067">ATP-binding</keyword>
<dbReference type="EMBL" id="FNIN01000003">
    <property type="protein sequence ID" value="SDN60257.1"/>
    <property type="molecule type" value="Genomic_DNA"/>
</dbReference>
<dbReference type="Pfam" id="PF01121">
    <property type="entry name" value="CoaE"/>
    <property type="match status" value="1"/>
</dbReference>
<evidence type="ECO:0000256" key="7">
    <source>
        <dbReference type="HAMAP-Rule" id="MF_00376"/>
    </source>
</evidence>
<proteinExistence type="inferred from homology"/>
<evidence type="ECO:0000259" key="11">
    <source>
        <dbReference type="SMART" id="SM00363"/>
    </source>
</evidence>
<dbReference type="GO" id="GO:0000455">
    <property type="term" value="P:enzyme-directed rRNA pseudouridine synthesis"/>
    <property type="evidence" value="ECO:0007669"/>
    <property type="project" value="TreeGrafter"/>
</dbReference>
<protein>
    <recommendedName>
        <fullName evidence="7 8">Dephospho-CoA kinase</fullName>
        <ecNumber evidence="7 8">2.7.1.24</ecNumber>
    </recommendedName>
    <alternativeName>
        <fullName evidence="7">Dephosphocoenzyme A kinase</fullName>
    </alternativeName>
</protein>
<comment type="similarity">
    <text evidence="1 7">Belongs to the CoaE family.</text>
</comment>
<dbReference type="HAMAP" id="MF_00376">
    <property type="entry name" value="Dephospho_CoA_kinase"/>
    <property type="match status" value="1"/>
</dbReference>
<dbReference type="PANTHER" id="PTHR21600">
    <property type="entry name" value="MITOCHONDRIAL RNA PSEUDOURIDINE SYNTHASE"/>
    <property type="match status" value="1"/>
</dbReference>
<gene>
    <name evidence="7" type="primary">coaE</name>
    <name evidence="12" type="ORF">SAMN04488516_103148</name>
</gene>
<dbReference type="Gene3D" id="3.10.290.10">
    <property type="entry name" value="RNA-binding S4 domain"/>
    <property type="match status" value="1"/>
</dbReference>
<dbReference type="SMART" id="SM00363">
    <property type="entry name" value="S4"/>
    <property type="match status" value="1"/>
</dbReference>
<dbReference type="InterPro" id="IPR006224">
    <property type="entry name" value="PsdUridine_synth_RluA-like_CS"/>
</dbReference>
<dbReference type="GO" id="GO:0015937">
    <property type="term" value="P:coenzyme A biosynthetic process"/>
    <property type="evidence" value="ECO:0007669"/>
    <property type="project" value="UniProtKB-UniRule"/>
</dbReference>
<accession>A0A1H0CQR1</accession>
<keyword evidence="5 7" id="KW-0173">Coenzyme A biosynthesis</keyword>
<dbReference type="EC" id="2.7.1.24" evidence="7 8"/>
<dbReference type="PROSITE" id="PS01129">
    <property type="entry name" value="PSI_RLU"/>
    <property type="match status" value="1"/>
</dbReference>
<dbReference type="NCBIfam" id="TIGR00152">
    <property type="entry name" value="dephospho-CoA kinase"/>
    <property type="match status" value="1"/>
</dbReference>
<evidence type="ECO:0000256" key="4">
    <source>
        <dbReference type="ARBA" id="ARBA00022840"/>
    </source>
</evidence>
<dbReference type="InterPro" id="IPR027417">
    <property type="entry name" value="P-loop_NTPase"/>
</dbReference>
<organism evidence="12 13">
    <name type="scientific">Desulfonauticus submarinus</name>
    <dbReference type="NCBI Taxonomy" id="206665"/>
    <lineage>
        <taxon>Bacteria</taxon>
        <taxon>Pseudomonadati</taxon>
        <taxon>Thermodesulfobacteriota</taxon>
        <taxon>Desulfovibrionia</taxon>
        <taxon>Desulfovibrionales</taxon>
        <taxon>Desulfonauticaceae</taxon>
        <taxon>Desulfonauticus</taxon>
    </lineage>
</organism>
<dbReference type="SUPFAM" id="SSF52540">
    <property type="entry name" value="P-loop containing nucleoside triphosphate hydrolases"/>
    <property type="match status" value="1"/>
</dbReference>
<dbReference type="InterPro" id="IPR050188">
    <property type="entry name" value="RluA_PseudoU_synthase"/>
</dbReference>
<dbReference type="UniPathway" id="UPA00241">
    <property type="reaction ID" value="UER00356"/>
</dbReference>
<dbReference type="SUPFAM" id="SSF55174">
    <property type="entry name" value="Alpha-L RNA-binding motif"/>
    <property type="match status" value="1"/>
</dbReference>
<evidence type="ECO:0000256" key="6">
    <source>
        <dbReference type="ARBA" id="ARBA00023235"/>
    </source>
</evidence>
<keyword evidence="3 7" id="KW-0547">Nucleotide-binding</keyword>
<dbReference type="GO" id="GO:0005524">
    <property type="term" value="F:ATP binding"/>
    <property type="evidence" value="ECO:0007669"/>
    <property type="project" value="UniProtKB-UniRule"/>
</dbReference>